<comment type="subcellular location">
    <subcellularLocation>
        <location evidence="1">Cell membrane</location>
        <topology evidence="1">Multi-pass membrane protein</topology>
    </subcellularLocation>
</comment>
<dbReference type="SUPFAM" id="SSF82671">
    <property type="entry name" value="SEA domain"/>
    <property type="match status" value="1"/>
</dbReference>
<keyword evidence="3" id="KW-1003">Cell membrane</keyword>
<dbReference type="InterPro" id="IPR036179">
    <property type="entry name" value="Ig-like_dom_sf"/>
</dbReference>
<evidence type="ECO:0000256" key="5">
    <source>
        <dbReference type="ARBA" id="ARBA00022729"/>
    </source>
</evidence>
<keyword evidence="17" id="KW-1185">Reference proteome</keyword>
<dbReference type="KEGG" id="amj:102561353"/>
<dbReference type="GO" id="GO:0045444">
    <property type="term" value="P:fat cell differentiation"/>
    <property type="evidence" value="ECO:0007669"/>
    <property type="project" value="TreeGrafter"/>
</dbReference>
<keyword evidence="8" id="KW-1015">Disulfide bond</keyword>
<dbReference type="PRINTS" id="PR00249">
    <property type="entry name" value="GPCRSECRETIN"/>
</dbReference>
<feature type="signal peptide" evidence="11">
    <location>
        <begin position="1"/>
        <end position="30"/>
    </location>
</feature>
<dbReference type="InterPro" id="IPR008078">
    <property type="entry name" value="GPCR_2_Ig-hepta-like_rcpt"/>
</dbReference>
<evidence type="ECO:0000256" key="1">
    <source>
        <dbReference type="ARBA" id="ARBA00004651"/>
    </source>
</evidence>
<dbReference type="InterPro" id="IPR000082">
    <property type="entry name" value="SEA_dom"/>
</dbReference>
<dbReference type="CTD" id="221395"/>
<dbReference type="PANTHER" id="PTHR45813:SF4">
    <property type="entry name" value="ADHESION G PROTEIN-COUPLED RECEPTOR F5"/>
    <property type="match status" value="1"/>
</dbReference>
<feature type="domain" description="G-protein coupled receptors family 2 profile 2" evidence="14">
    <location>
        <begin position="961"/>
        <end position="1218"/>
    </location>
</feature>
<dbReference type="SMART" id="SM00408">
    <property type="entry name" value="IGc2"/>
    <property type="match status" value="2"/>
</dbReference>
<dbReference type="FunFam" id="1.20.1070.10:FF:000058">
    <property type="entry name" value="Adhesion G protein-coupled receptor F5"/>
    <property type="match status" value="1"/>
</dbReference>
<evidence type="ECO:0000256" key="8">
    <source>
        <dbReference type="ARBA" id="ARBA00023157"/>
    </source>
</evidence>
<dbReference type="InterPro" id="IPR003599">
    <property type="entry name" value="Ig_sub"/>
</dbReference>
<evidence type="ECO:0000313" key="17">
    <source>
        <dbReference type="Proteomes" id="UP000050525"/>
    </source>
</evidence>
<feature type="transmembrane region" description="Helical" evidence="10">
    <location>
        <begin position="1194"/>
        <end position="1217"/>
    </location>
</feature>
<evidence type="ECO:0000313" key="16">
    <source>
        <dbReference type="EMBL" id="KYO48847.1"/>
    </source>
</evidence>
<dbReference type="InterPro" id="IPR000203">
    <property type="entry name" value="GPS"/>
</dbReference>
<comment type="similarity">
    <text evidence="2">Belongs to the G-protein coupled receptor 2 family. Adhesion G-protein coupled receptor (ADGR) subfamily.</text>
</comment>
<feature type="domain" description="SEA" evidence="12">
    <location>
        <begin position="129"/>
        <end position="243"/>
    </location>
</feature>
<evidence type="ECO:0000259" key="12">
    <source>
        <dbReference type="PROSITE" id="PS50024"/>
    </source>
</evidence>
<dbReference type="STRING" id="8496.A0A151PIC5"/>
<dbReference type="Pfam" id="PF13927">
    <property type="entry name" value="Ig_3"/>
    <property type="match status" value="1"/>
</dbReference>
<evidence type="ECO:0000256" key="11">
    <source>
        <dbReference type="SAM" id="SignalP"/>
    </source>
</evidence>
<evidence type="ECO:0000256" key="7">
    <source>
        <dbReference type="ARBA" id="ARBA00023136"/>
    </source>
</evidence>
<dbReference type="Gene3D" id="2.60.40.10">
    <property type="entry name" value="Immunoglobulins"/>
    <property type="match status" value="2"/>
</dbReference>
<accession>A0A151PIC5</accession>
<dbReference type="SMART" id="SM00409">
    <property type="entry name" value="IG"/>
    <property type="match status" value="2"/>
</dbReference>
<evidence type="ECO:0000256" key="4">
    <source>
        <dbReference type="ARBA" id="ARBA00022692"/>
    </source>
</evidence>
<dbReference type="Gene3D" id="1.20.1070.10">
    <property type="entry name" value="Rhodopsin 7-helix transmembrane proteins"/>
    <property type="match status" value="1"/>
</dbReference>
<dbReference type="Gene3D" id="3.30.70.960">
    <property type="entry name" value="SEA domain"/>
    <property type="match status" value="1"/>
</dbReference>
<dbReference type="PROSITE" id="PS50221">
    <property type="entry name" value="GAIN_B"/>
    <property type="match status" value="1"/>
</dbReference>
<dbReference type="Gene3D" id="1.25.40.610">
    <property type="match status" value="1"/>
</dbReference>
<dbReference type="InterPro" id="IPR017981">
    <property type="entry name" value="GPCR_2-like_7TM"/>
</dbReference>
<organism evidence="16 17">
    <name type="scientific">Alligator mississippiensis</name>
    <name type="common">American alligator</name>
    <dbReference type="NCBI Taxonomy" id="8496"/>
    <lineage>
        <taxon>Eukaryota</taxon>
        <taxon>Metazoa</taxon>
        <taxon>Chordata</taxon>
        <taxon>Craniata</taxon>
        <taxon>Vertebrata</taxon>
        <taxon>Euteleostomi</taxon>
        <taxon>Archelosauria</taxon>
        <taxon>Archosauria</taxon>
        <taxon>Crocodylia</taxon>
        <taxon>Alligatoridae</taxon>
        <taxon>Alligatorinae</taxon>
        <taxon>Alligator</taxon>
    </lineage>
</organism>
<feature type="domain" description="Ig-like" evidence="15">
    <location>
        <begin position="414"/>
        <end position="524"/>
    </location>
</feature>
<evidence type="ECO:0000256" key="6">
    <source>
        <dbReference type="ARBA" id="ARBA00022989"/>
    </source>
</evidence>
<dbReference type="SUPFAM" id="SSF81321">
    <property type="entry name" value="Family A G protein-coupled receptor-like"/>
    <property type="match status" value="1"/>
</dbReference>
<dbReference type="EMBL" id="AKHW03000178">
    <property type="protein sequence ID" value="KYO48847.1"/>
    <property type="molecule type" value="Genomic_DNA"/>
</dbReference>
<dbReference type="Pfam" id="PF01390">
    <property type="entry name" value="SEA"/>
    <property type="match status" value="1"/>
</dbReference>
<feature type="transmembrane region" description="Helical" evidence="10">
    <location>
        <begin position="1167"/>
        <end position="1188"/>
    </location>
</feature>
<dbReference type="InterPro" id="IPR046338">
    <property type="entry name" value="GAIN_dom_sf"/>
</dbReference>
<gene>
    <name evidence="16" type="primary">ADGRF5</name>
    <name evidence="16" type="ORF">Y1Q_0020206</name>
</gene>
<dbReference type="GO" id="GO:0031410">
    <property type="term" value="C:cytoplasmic vesicle"/>
    <property type="evidence" value="ECO:0007669"/>
    <property type="project" value="TreeGrafter"/>
</dbReference>
<feature type="transmembrane region" description="Helical" evidence="10">
    <location>
        <begin position="997"/>
        <end position="1019"/>
    </location>
</feature>
<sequence length="1294" mass="143639">MPSRPFNKPLSKMPSLGTLAFCFQFLMVAASSQPSLDLILDSAVHASLTSENGIEEDDFQTMLQRQKREAFPIRYSHSAYIVNIGLSFTSPLVPSQDYFKNLSLPILINTSDSMITISNINVTTDAPPMNKFITIKMSVKLDINFQDALRNPSSDLYMKYKHDFEKAFTNAYQRLPGFISATVTGFRPGSVSVDYDVKTASATLAQLENANRDVLNSVNASYMINITSFVVSAVITDQTNFTVFPDDIFEGDTVTMTCQTNITSWNVTWDHSGQVISQSDRHSIQSTGTSISTLKITNCAQSDSGPYTCVFKDPAAPSVLYKATRNLTVTSINIVSSDNIDVICKRVDVLLTCCTNRNLQPSNVKWSISGQISISGTASIKGNCSEYLLEIYDFQCSPSKSGAVASYKCELSFPNGVRRSKVIEVTYLQIANITITSPTNVSEGYSFSLTCISNVMNYNKVIWEIQTGTTNTTIESHLYIQTYPNQKEAMSNLTIKTATLDWNGTYTCTFFQKNLPSSARTAVEVVPLPLKQNIFLDPIEAFIRCKIQQELKCCTNKMENYNVTFTVESTTFFPVKRPQNNQICYVYNYIEKTCNTKKDLLAYCTFQNRIHGTIRSPEMKLHVIPDTANVLCSDSTGIGKRGDRITKPCLVLNNPMRGNITYMCLDKVWIVDRNNCISAPINTLLTAAEALLSSPQPKEKLPEYLKSLVEVVRKEEQKINTSPPDLGAVVTILDLVSTIPEEAAQPTVESFLNVVDIIVSNTTINSWNELNQQKTTKSSLLLESVERFTQYLQPVNNTIPSIRNTNLQLEGIVISEGNRSQYAKNFTFPGPSGLSGNVLINEVQVQDLQANTTIISVAYSTLGQILPHRNENNESVNGLVMTTTVSGNISWYLKIIMTFGKSNISLIDPQCVFWNFTSGQWDNTGCTPENHEQDVTCICNHLTSFSILMSPHAVSIGGNALDYITYIGLSISILSLLACILIEFLVWKSVTKNRTSYMRHICMLNIATSLLIADIWFIVAASLHDMKETAKDICIAVTFFIHLFYLCVFFWMLALGLMLFYRLVFILHDTSKTTQKAVAFSLGYGCPITISVITIAVTHPYDAYKRKDACWLIWETSKALLAFVIPALIIVAVNFIIAIVVIGKILRPAVGDKPSQQERSSFIQVGKSIGVLTPLLGLTWGFGFATVIKDTSVVFHILFTILNALQGLFILLFGTVWDKKVREALLNKCSSAKMSSQQTKSTSQGISAPAFSMKSPLSKPLNNLCGKTGKYDVSSTETMSFSTENTSMTNSFFH</sequence>
<dbReference type="PRINTS" id="PR01695">
    <property type="entry name" value="IGHEPTARCPTR"/>
</dbReference>
<dbReference type="GO" id="GO:0005886">
    <property type="term" value="C:plasma membrane"/>
    <property type="evidence" value="ECO:0007669"/>
    <property type="project" value="UniProtKB-SubCell"/>
</dbReference>
<evidence type="ECO:0000259" key="13">
    <source>
        <dbReference type="PROSITE" id="PS50221"/>
    </source>
</evidence>
<keyword evidence="4 10" id="KW-0812">Transmembrane</keyword>
<dbReference type="PROSITE" id="PS50835">
    <property type="entry name" value="IG_LIKE"/>
    <property type="match status" value="2"/>
</dbReference>
<feature type="transmembrane region" description="Helical" evidence="10">
    <location>
        <begin position="1077"/>
        <end position="1099"/>
    </location>
</feature>
<keyword evidence="6 10" id="KW-1133">Transmembrane helix</keyword>
<dbReference type="Proteomes" id="UP000050525">
    <property type="component" value="Unassembled WGS sequence"/>
</dbReference>
<keyword evidence="9" id="KW-0325">Glycoprotein</keyword>
<proteinExistence type="inferred from homology"/>
<feature type="domain" description="Ig-like" evidence="15">
    <location>
        <begin position="250"/>
        <end position="328"/>
    </location>
</feature>
<dbReference type="PROSITE" id="PS50024">
    <property type="entry name" value="SEA"/>
    <property type="match status" value="1"/>
</dbReference>
<comment type="caution">
    <text evidence="16">The sequence shown here is derived from an EMBL/GenBank/DDBJ whole genome shotgun (WGS) entry which is preliminary data.</text>
</comment>
<keyword evidence="7 10" id="KW-0472">Membrane</keyword>
<dbReference type="SMART" id="SM00303">
    <property type="entry name" value="GPS"/>
    <property type="match status" value="1"/>
</dbReference>
<keyword evidence="16" id="KW-0675">Receptor</keyword>
<evidence type="ECO:0000259" key="14">
    <source>
        <dbReference type="PROSITE" id="PS50261"/>
    </source>
</evidence>
<dbReference type="Pfam" id="PF00002">
    <property type="entry name" value="7tm_2"/>
    <property type="match status" value="1"/>
</dbReference>
<dbReference type="PROSITE" id="PS50261">
    <property type="entry name" value="G_PROTEIN_RECEP_F2_4"/>
    <property type="match status" value="1"/>
</dbReference>
<dbReference type="GO" id="GO:0006112">
    <property type="term" value="P:energy reserve metabolic process"/>
    <property type="evidence" value="ECO:0007669"/>
    <property type="project" value="TreeGrafter"/>
</dbReference>
<dbReference type="PANTHER" id="PTHR45813">
    <property type="entry name" value="IG-LIKE DOMAIN-CONTAINING PROTEIN"/>
    <property type="match status" value="1"/>
</dbReference>
<name>A0A151PIC5_ALLMI</name>
<evidence type="ECO:0000259" key="15">
    <source>
        <dbReference type="PROSITE" id="PS50835"/>
    </source>
</evidence>
<dbReference type="GO" id="GO:0019216">
    <property type="term" value="P:regulation of lipid metabolic process"/>
    <property type="evidence" value="ECO:0007669"/>
    <property type="project" value="TreeGrafter"/>
</dbReference>
<dbReference type="OrthoDB" id="10040049at2759"/>
<dbReference type="InterPro" id="IPR013783">
    <property type="entry name" value="Ig-like_fold"/>
</dbReference>
<dbReference type="InterPro" id="IPR057244">
    <property type="entry name" value="GAIN_B"/>
</dbReference>
<dbReference type="InterPro" id="IPR003598">
    <property type="entry name" value="Ig_sub2"/>
</dbReference>
<dbReference type="InterPro" id="IPR007110">
    <property type="entry name" value="Ig-like_dom"/>
</dbReference>
<feature type="transmembrane region" description="Helical" evidence="10">
    <location>
        <begin position="963"/>
        <end position="985"/>
    </location>
</feature>
<dbReference type="GO" id="GO:0007189">
    <property type="term" value="P:adenylate cyclase-activating G protein-coupled receptor signaling pathway"/>
    <property type="evidence" value="ECO:0007669"/>
    <property type="project" value="TreeGrafter"/>
</dbReference>
<feature type="transmembrane region" description="Helical" evidence="10">
    <location>
        <begin position="1039"/>
        <end position="1065"/>
    </location>
</feature>
<dbReference type="GeneID" id="102561353"/>
<dbReference type="GO" id="GO:0007166">
    <property type="term" value="P:cell surface receptor signaling pathway"/>
    <property type="evidence" value="ECO:0007669"/>
    <property type="project" value="InterPro"/>
</dbReference>
<dbReference type="GO" id="GO:0004930">
    <property type="term" value="F:G protein-coupled receptor activity"/>
    <property type="evidence" value="ECO:0007669"/>
    <property type="project" value="InterPro"/>
</dbReference>
<feature type="transmembrane region" description="Helical" evidence="10">
    <location>
        <begin position="1119"/>
        <end position="1146"/>
    </location>
</feature>
<dbReference type="InterPro" id="IPR000832">
    <property type="entry name" value="GPCR_2_secretin-like"/>
</dbReference>
<protein>
    <submittedName>
        <fullName evidence="16">Adhesion G protein-coupled receptor F5 isoform A</fullName>
    </submittedName>
</protein>
<dbReference type="RefSeq" id="XP_014457116.1">
    <property type="nucleotide sequence ID" value="XM_014601630.3"/>
</dbReference>
<dbReference type="SUPFAM" id="SSF48726">
    <property type="entry name" value="Immunoglobulin"/>
    <property type="match status" value="2"/>
</dbReference>
<evidence type="ECO:0000256" key="2">
    <source>
        <dbReference type="ARBA" id="ARBA00007343"/>
    </source>
</evidence>
<evidence type="ECO:0000256" key="3">
    <source>
        <dbReference type="ARBA" id="ARBA00022475"/>
    </source>
</evidence>
<dbReference type="Pfam" id="PF01825">
    <property type="entry name" value="GPS"/>
    <property type="match status" value="1"/>
</dbReference>
<dbReference type="Gene3D" id="2.60.220.50">
    <property type="match status" value="1"/>
</dbReference>
<evidence type="ECO:0000256" key="9">
    <source>
        <dbReference type="ARBA" id="ARBA00023180"/>
    </source>
</evidence>
<feature type="domain" description="GAIN-B" evidence="13">
    <location>
        <begin position="794"/>
        <end position="955"/>
    </location>
</feature>
<feature type="chain" id="PRO_5007587074" evidence="11">
    <location>
        <begin position="31"/>
        <end position="1294"/>
    </location>
</feature>
<dbReference type="InterPro" id="IPR036364">
    <property type="entry name" value="SEA_dom_sf"/>
</dbReference>
<keyword evidence="5 11" id="KW-0732">Signal</keyword>
<evidence type="ECO:0000256" key="10">
    <source>
        <dbReference type="SAM" id="Phobius"/>
    </source>
</evidence>
<reference evidence="16 17" key="1">
    <citation type="journal article" date="2012" name="Genome Biol.">
        <title>Sequencing three crocodilian genomes to illuminate the evolution of archosaurs and amniotes.</title>
        <authorList>
            <person name="St John J.A."/>
            <person name="Braun E.L."/>
            <person name="Isberg S.R."/>
            <person name="Miles L.G."/>
            <person name="Chong A.Y."/>
            <person name="Gongora J."/>
            <person name="Dalzell P."/>
            <person name="Moran C."/>
            <person name="Bed'hom B."/>
            <person name="Abzhanov A."/>
            <person name="Burgess S.C."/>
            <person name="Cooksey A.M."/>
            <person name="Castoe T.A."/>
            <person name="Crawford N.G."/>
            <person name="Densmore L.D."/>
            <person name="Drew J.C."/>
            <person name="Edwards S.V."/>
            <person name="Faircloth B.C."/>
            <person name="Fujita M.K."/>
            <person name="Greenwold M.J."/>
            <person name="Hoffmann F.G."/>
            <person name="Howard J.M."/>
            <person name="Iguchi T."/>
            <person name="Janes D.E."/>
            <person name="Khan S.Y."/>
            <person name="Kohno S."/>
            <person name="de Koning A.J."/>
            <person name="Lance S.L."/>
            <person name="McCarthy F.M."/>
            <person name="McCormack J.E."/>
            <person name="Merchant M.E."/>
            <person name="Peterson D.G."/>
            <person name="Pollock D.D."/>
            <person name="Pourmand N."/>
            <person name="Raney B.J."/>
            <person name="Roessler K.A."/>
            <person name="Sanford J.R."/>
            <person name="Sawyer R.H."/>
            <person name="Schmidt C.J."/>
            <person name="Triplett E.W."/>
            <person name="Tuberville T.D."/>
            <person name="Venegas-Anaya M."/>
            <person name="Howard J.T."/>
            <person name="Jarvis E.D."/>
            <person name="Guillette L.J.Jr."/>
            <person name="Glenn T.C."/>
            <person name="Green R.E."/>
            <person name="Ray D.A."/>
        </authorList>
    </citation>
    <scope>NUCLEOTIDE SEQUENCE [LARGE SCALE GENOMIC DNA]</scope>
    <source>
        <strain evidence="16">KSC_2009_1</strain>
    </source>
</reference>
<dbReference type="InterPro" id="IPR051587">
    <property type="entry name" value="Adhesion_GPCR"/>
</dbReference>